<reference evidence="1" key="1">
    <citation type="journal article" date="2010" name="Science">
        <title>Plasticity of animal genome architecture unmasked by rapid evolution of a pelagic tunicate.</title>
        <authorList>
            <person name="Denoeud F."/>
            <person name="Henriet S."/>
            <person name="Mungpakdee S."/>
            <person name="Aury J.M."/>
            <person name="Da Silva C."/>
            <person name="Brinkmann H."/>
            <person name="Mikhaleva J."/>
            <person name="Olsen L.C."/>
            <person name="Jubin C."/>
            <person name="Canestro C."/>
            <person name="Bouquet J.M."/>
            <person name="Danks G."/>
            <person name="Poulain J."/>
            <person name="Campsteijn C."/>
            <person name="Adamski M."/>
            <person name="Cross I."/>
            <person name="Yadetie F."/>
            <person name="Muffato M."/>
            <person name="Louis A."/>
            <person name="Butcher S."/>
            <person name="Tsagkogeorga G."/>
            <person name="Konrad A."/>
            <person name="Singh S."/>
            <person name="Jensen M.F."/>
            <person name="Cong E.H."/>
            <person name="Eikeseth-Otteraa H."/>
            <person name="Noel B."/>
            <person name="Anthouard V."/>
            <person name="Porcel B.M."/>
            <person name="Kachouri-Lafond R."/>
            <person name="Nishino A."/>
            <person name="Ugolini M."/>
            <person name="Chourrout P."/>
            <person name="Nishida H."/>
            <person name="Aasland R."/>
            <person name="Huzurbazar S."/>
            <person name="Westhof E."/>
            <person name="Delsuc F."/>
            <person name="Lehrach H."/>
            <person name="Reinhardt R."/>
            <person name="Weissenbach J."/>
            <person name="Roy S.W."/>
            <person name="Artiguenave F."/>
            <person name="Postlethwait J.H."/>
            <person name="Manak J.R."/>
            <person name="Thompson E.M."/>
            <person name="Jaillon O."/>
            <person name="Du Pasquier L."/>
            <person name="Boudinot P."/>
            <person name="Liberles D.A."/>
            <person name="Volff J.N."/>
            <person name="Philippe H."/>
            <person name="Lenhard B."/>
            <person name="Roest Crollius H."/>
            <person name="Wincker P."/>
            <person name="Chourrout D."/>
        </authorList>
    </citation>
    <scope>NUCLEOTIDE SEQUENCE [LARGE SCALE GENOMIC DNA]</scope>
</reference>
<dbReference type="AlphaFoldDB" id="E4XUZ7"/>
<sequence length="316" mass="36699">MNIDDSWISRGTSTTASLNAIKKDEELTKGWKKGEIALPHEFKDLDAVHILPLVDLGRLLVVLVTRSIELSNMQYSLLLENEGELLNLGSEWIGARVKYQKKANCFSNMLADDSEYTLYWGRNKDECEYFINAFVSKDRIYLQSYVFDTTFELEMEFEHIEVRYNQLDENNKLHVTSNPYFAFHDDVFPSYVKNQFTQKLFSRHAENKITIIPDNYFISLAFIKHISTVLLDSRGAYILSFVVKIDNEILSSANILELKFSGGENLLSVDLFSDGSIQYTSIFLEDKIIEHKDMSNVEINFMIRLDFDKYLNHNKQ</sequence>
<evidence type="ECO:0000313" key="2">
    <source>
        <dbReference type="Proteomes" id="UP000001307"/>
    </source>
</evidence>
<protein>
    <submittedName>
        <fullName evidence="1">Uncharacterized protein</fullName>
    </submittedName>
</protein>
<accession>E4XUZ7</accession>
<evidence type="ECO:0000313" key="1">
    <source>
        <dbReference type="EMBL" id="CBY13544.1"/>
    </source>
</evidence>
<dbReference type="InParanoid" id="E4XUZ7"/>
<organism evidence="1">
    <name type="scientific">Oikopleura dioica</name>
    <name type="common">Tunicate</name>
    <dbReference type="NCBI Taxonomy" id="34765"/>
    <lineage>
        <taxon>Eukaryota</taxon>
        <taxon>Metazoa</taxon>
        <taxon>Chordata</taxon>
        <taxon>Tunicata</taxon>
        <taxon>Appendicularia</taxon>
        <taxon>Copelata</taxon>
        <taxon>Oikopleuridae</taxon>
        <taxon>Oikopleura</taxon>
    </lineage>
</organism>
<gene>
    <name evidence="1" type="ORF">GSOID_T00005321001</name>
</gene>
<dbReference type="EMBL" id="FN653195">
    <property type="protein sequence ID" value="CBY13544.1"/>
    <property type="molecule type" value="Genomic_DNA"/>
</dbReference>
<name>E4XUZ7_OIKDI</name>
<keyword evidence="2" id="KW-1185">Reference proteome</keyword>
<proteinExistence type="predicted"/>
<dbReference type="Proteomes" id="UP000001307">
    <property type="component" value="Unassembled WGS sequence"/>
</dbReference>